<dbReference type="InterPro" id="IPR055122">
    <property type="entry name" value="Med14_N"/>
</dbReference>
<evidence type="ECO:0000256" key="8">
    <source>
        <dbReference type="SAM" id="MobiDB-lite"/>
    </source>
</evidence>
<feature type="domain" description="Mediator of RNA polymerase II transcription subunit 14 RM6" evidence="10">
    <location>
        <begin position="838"/>
        <end position="914"/>
    </location>
</feature>
<evidence type="ECO:0000256" key="5">
    <source>
        <dbReference type="ARBA" id="ARBA00023163"/>
    </source>
</evidence>
<dbReference type="InterPro" id="IPR013947">
    <property type="entry name" value="Mediator_Med14"/>
</dbReference>
<keyword evidence="6 7" id="KW-0539">Nucleus</keyword>
<keyword evidence="12" id="KW-1185">Reference proteome</keyword>
<dbReference type="Pfam" id="PF08638">
    <property type="entry name" value="Med14"/>
    <property type="match status" value="1"/>
</dbReference>
<comment type="similarity">
    <text evidence="2 7">Belongs to the Mediator complex subunit 14 family.</text>
</comment>
<accession>A0A7E4ZZ50</accession>
<dbReference type="WBParaSite" id="Pan_g4167.t1">
    <property type="protein sequence ID" value="Pan_g4167.t1"/>
    <property type="gene ID" value="Pan_g4167"/>
</dbReference>
<evidence type="ECO:0000313" key="12">
    <source>
        <dbReference type="Proteomes" id="UP000492821"/>
    </source>
</evidence>
<dbReference type="Proteomes" id="UP000492821">
    <property type="component" value="Unassembled WGS sequence"/>
</dbReference>
<name>A0A7E4ZZ50_PANRE</name>
<dbReference type="Pfam" id="PF22984">
    <property type="entry name" value="RM6_Med14"/>
    <property type="match status" value="1"/>
</dbReference>
<evidence type="ECO:0000256" key="2">
    <source>
        <dbReference type="ARBA" id="ARBA00007813"/>
    </source>
</evidence>
<dbReference type="GO" id="GO:0016592">
    <property type="term" value="C:mediator complex"/>
    <property type="evidence" value="ECO:0007669"/>
    <property type="project" value="UniProtKB-UniRule"/>
</dbReference>
<feature type="domain" description="Mediator of RNA polymerase II transcription subunit 14 RM3" evidence="11">
    <location>
        <begin position="394"/>
        <end position="506"/>
    </location>
</feature>
<comment type="subunit">
    <text evidence="7">Component of the Mediator complex.</text>
</comment>
<keyword evidence="5 7" id="KW-0804">Transcription</keyword>
<dbReference type="InterPro" id="IPR056879">
    <property type="entry name" value="RM3_Med14"/>
</dbReference>
<dbReference type="GO" id="GO:0003712">
    <property type="term" value="F:transcription coregulator activity"/>
    <property type="evidence" value="ECO:0007669"/>
    <property type="project" value="UniProtKB-UniRule"/>
</dbReference>
<evidence type="ECO:0000313" key="13">
    <source>
        <dbReference type="WBParaSite" id="Pan_g4167.t1"/>
    </source>
</evidence>
<evidence type="ECO:0000256" key="6">
    <source>
        <dbReference type="ARBA" id="ARBA00023242"/>
    </source>
</evidence>
<organism evidence="12 13">
    <name type="scientific">Panagrellus redivivus</name>
    <name type="common">Microworm</name>
    <dbReference type="NCBI Taxonomy" id="6233"/>
    <lineage>
        <taxon>Eukaryota</taxon>
        <taxon>Metazoa</taxon>
        <taxon>Ecdysozoa</taxon>
        <taxon>Nematoda</taxon>
        <taxon>Chromadorea</taxon>
        <taxon>Rhabditida</taxon>
        <taxon>Tylenchina</taxon>
        <taxon>Panagrolaimomorpha</taxon>
        <taxon>Panagrolaimoidea</taxon>
        <taxon>Panagrolaimidae</taxon>
        <taxon>Panagrellus</taxon>
    </lineage>
</organism>
<evidence type="ECO:0000256" key="3">
    <source>
        <dbReference type="ARBA" id="ARBA00023015"/>
    </source>
</evidence>
<protein>
    <recommendedName>
        <fullName evidence="7">Mediator of RNA polymerase II transcription subunit 14</fullName>
    </recommendedName>
    <alternativeName>
        <fullName evidence="7">Mediator complex subunit 14</fullName>
    </alternativeName>
</protein>
<comment type="function">
    <text evidence="7">Component of the Mediator complex, a coactivator involved in the regulated transcription of nearly all RNA polymerase II-dependent genes. Mediator functions as a bridge to convey information from gene-specific regulatory proteins to the basal RNA polymerase II transcription machinery. Mediator is recruited to promoters by direct interactions with regulatory proteins and serves as a scaffold for the assembly of a functional preinitiation complex with RNA polymerase II and the general transcription factors.</text>
</comment>
<reference evidence="13" key="2">
    <citation type="submission" date="2020-10" db="UniProtKB">
        <authorList>
            <consortium name="WormBaseParasite"/>
        </authorList>
    </citation>
    <scope>IDENTIFICATION</scope>
</reference>
<evidence type="ECO:0000259" key="9">
    <source>
        <dbReference type="Pfam" id="PF08638"/>
    </source>
</evidence>
<keyword evidence="4 7" id="KW-0010">Activator</keyword>
<reference evidence="12" key="1">
    <citation type="journal article" date="2013" name="Genetics">
        <title>The draft genome and transcriptome of Panagrellus redivivus are shaped by the harsh demands of a free-living lifestyle.</title>
        <authorList>
            <person name="Srinivasan J."/>
            <person name="Dillman A.R."/>
            <person name="Macchietto M.G."/>
            <person name="Heikkinen L."/>
            <person name="Lakso M."/>
            <person name="Fracchia K.M."/>
            <person name="Antoshechkin I."/>
            <person name="Mortazavi A."/>
            <person name="Wong G."/>
            <person name="Sternberg P.W."/>
        </authorList>
    </citation>
    <scope>NUCLEOTIDE SEQUENCE [LARGE SCALE GENOMIC DNA]</scope>
    <source>
        <strain evidence="12">MT8872</strain>
    </source>
</reference>
<comment type="subcellular location">
    <subcellularLocation>
        <location evidence="1 7">Nucleus</location>
    </subcellularLocation>
</comment>
<proteinExistence type="inferred from homology"/>
<dbReference type="PANTHER" id="PTHR12809:SF2">
    <property type="entry name" value="MEDIATOR OF RNA POLYMERASE II TRANSCRIPTION SUBUNIT 14"/>
    <property type="match status" value="1"/>
</dbReference>
<dbReference type="InterPro" id="IPR055114">
    <property type="entry name" value="Med14_RM6"/>
</dbReference>
<dbReference type="Pfam" id="PF25065">
    <property type="entry name" value="RM3_Med14"/>
    <property type="match status" value="1"/>
</dbReference>
<keyword evidence="3 7" id="KW-0805">Transcription regulation</keyword>
<evidence type="ECO:0000256" key="1">
    <source>
        <dbReference type="ARBA" id="ARBA00004123"/>
    </source>
</evidence>
<evidence type="ECO:0000259" key="10">
    <source>
        <dbReference type="Pfam" id="PF22984"/>
    </source>
</evidence>
<evidence type="ECO:0000259" key="11">
    <source>
        <dbReference type="Pfam" id="PF25065"/>
    </source>
</evidence>
<dbReference type="GO" id="GO:0070847">
    <property type="term" value="C:core mediator complex"/>
    <property type="evidence" value="ECO:0007669"/>
    <property type="project" value="TreeGrafter"/>
</dbReference>
<dbReference type="GO" id="GO:0006357">
    <property type="term" value="P:regulation of transcription by RNA polymerase II"/>
    <property type="evidence" value="ECO:0007669"/>
    <property type="project" value="InterPro"/>
</dbReference>
<dbReference type="PANTHER" id="PTHR12809">
    <property type="entry name" value="MEDIATOR COMPLEX SUBUNIT"/>
    <property type="match status" value="1"/>
</dbReference>
<feature type="region of interest" description="Disordered" evidence="8">
    <location>
        <begin position="1081"/>
        <end position="1115"/>
    </location>
</feature>
<feature type="compositionally biased region" description="Basic and acidic residues" evidence="8">
    <location>
        <begin position="1090"/>
        <end position="1102"/>
    </location>
</feature>
<sequence>MDALNYQNPSPAASEDSDVAQLLPVVPDREGPPTVSLAVLLDFAIQQALHELTILSEMLPIKDPVDRKKAIVQFAHATRLMFVKMLAIVKWLRTSKKFEPLSSICYFLDQQAQQFVDTADKLFELARVELQQARLPLFQISTAIDVLTTGTYPRLPLIIKDAFVAEDKLTTYETRQTILLLNERLVYFLVKSASSLPSRVSMFRIHNGTIVMRVKGEFQIRITVLPREKPEFLLLSVAILVKDPDIGAGMDLVHPLQLNTIHELVQSRISLSNEPFLEAYRILHSFAVSLQLDVLECQARQLGRTIAPNYIRVDKYDPYKGYLDVQYWINERTADRPGLNPRLSKLLSNTVTYKMHIFFDKDDLNSGLFIRHTPPSAGRLLDHVPAKRHISMGQLLSEVIEVRIRERLLLVRQVLSGVPPSSQVHFAGDAAPALIYEIIVHEQESPINEHLHISINAFYGHVVCQIHAIGQHEDLRALEKEFNGACSVIEVTKIINRLRIAIMMARYRTALAVSQTKIINENNGCAVLKHYTFPKDRIVIHYQRETWHYLVIGFEASAEAGIDVSFHLVTDYKGNHYNCVKINPMSILKKSVIPKFCDMFEYTPENLRDSEEDANSSSDDTIDRVLNSDEMLDDQYEGDGSMDMARKNSKWTGSDSQVKLVLAALDDRILFTNLAYCLEKQNIQYTAVETDPIVGGPYIRINDITSVCPEDNAKQRVTAFAEDIASAVIRLDNRRAAVFLLEITMKEAPLAPNFYQNRAMGRNLIVPENSYAGALVENENVRLAVDRTTRSFIHEFTMTPHGHVANTFMERVKDLFAMWSHLYEVVKRFSSVYRFFEKQVDVVSYDFYKLSLAYGPQRAYILHLDWDKDTHKFVVSFSHFLHLPMKQNGKPREYTKRTNPHSLLATHLTERMNDKRDLIDLVHFCVNTIIPLRCITEAARGRVRSLKTYCSLAASDPGMLNVGVVTDVFPYAYDTVRVMAGRVTLEFVFLNSGAVLLADVTPGAPAAPGLAGLVDAYEDYPKPNPANLDELAHYEVVNSAEEASNPQIVHEPPLEDLQPPGSLPPADLESELEDLMIDLPNPRSIPDEILTDRTPAKKKNDPKTAPPKRRIDPRRALELSRTPIRISCRRLVRLCMNLDGKGIPFENYLDALAFLPRVADVVERYANTDTMGHVPLKTVNNAPDHFTITASTMKVNNETGLVTLKCYLSPDTYSLKNAIIYENVEQPPDVVLNLMKKFFSKCVAPLYSERAVIGFLNLCRVTLPLPRESILHLMQTQLNIVHDAPYQVAFQLTPVAPPPGVKAKDLGVLFTYETKTLIFNICIRPAKISTKERFNERRYFEVTYHFVNKTVVIKRLFAKEEEPAIRKIIDEQLERSRSLNECPLWPCIRAVRDNFGNLQAEPVDTSNP</sequence>
<evidence type="ECO:0000256" key="7">
    <source>
        <dbReference type="RuleBase" id="RU365082"/>
    </source>
</evidence>
<feature type="domain" description="Mediator complex subunit MED14 N-terminal" evidence="9">
    <location>
        <begin position="34"/>
        <end position="224"/>
    </location>
</feature>
<evidence type="ECO:0000256" key="4">
    <source>
        <dbReference type="ARBA" id="ARBA00023159"/>
    </source>
</evidence>